<dbReference type="InterPro" id="IPR050534">
    <property type="entry name" value="Coronavir_polyprotein_1ab"/>
</dbReference>
<evidence type="ECO:0000256" key="4">
    <source>
        <dbReference type="ARBA" id="ARBA00022840"/>
    </source>
</evidence>
<feature type="domain" description="DNA2/NAM7 helicase-like C-terminal" evidence="5">
    <location>
        <begin position="634"/>
        <end position="801"/>
    </location>
</feature>
<comment type="caution">
    <text evidence="6">The sequence shown here is derived from an EMBL/GenBank/DDBJ whole genome shotgun (WGS) entry which is preliminary data.</text>
</comment>
<protein>
    <recommendedName>
        <fullName evidence="5">DNA2/NAM7 helicase-like C-terminal domain-containing protein</fullName>
    </recommendedName>
</protein>
<name>A0A8J3TCH4_9ACTN</name>
<keyword evidence="2" id="KW-0378">Hydrolase</keyword>
<dbReference type="SUPFAM" id="SSF52540">
    <property type="entry name" value="P-loop containing nucleoside triphosphate hydrolases"/>
    <property type="match status" value="1"/>
</dbReference>
<dbReference type="Gene3D" id="3.40.50.300">
    <property type="entry name" value="P-loop containing nucleotide triphosphate hydrolases"/>
    <property type="match status" value="3"/>
</dbReference>
<reference evidence="6" key="1">
    <citation type="submission" date="2021-01" db="EMBL/GenBank/DDBJ databases">
        <title>Whole genome shotgun sequence of Planosporangium mesophilum NBRC 109066.</title>
        <authorList>
            <person name="Komaki H."/>
            <person name="Tamura T."/>
        </authorList>
    </citation>
    <scope>NUCLEOTIDE SEQUENCE</scope>
    <source>
        <strain evidence="6">NBRC 109066</strain>
    </source>
</reference>
<dbReference type="GO" id="GO:0016787">
    <property type="term" value="F:hydrolase activity"/>
    <property type="evidence" value="ECO:0007669"/>
    <property type="project" value="UniProtKB-KW"/>
</dbReference>
<accession>A0A8J3TCH4</accession>
<dbReference type="EMBL" id="BOON01000021">
    <property type="protein sequence ID" value="GII22856.1"/>
    <property type="molecule type" value="Genomic_DNA"/>
</dbReference>
<sequence length="923" mass="97685">MYPRRILAALADLAPAGGERVLDVSKGGQPIVWLPEPERAPRNRTVDRLAALDELHRDERILRRGWAWVAGGVEVDGAGAGGARRKVRLPLLTEPVRLERGLRGYRVVPAGDLELTPLVADREVAAALEAAPGLGGTAWLRGRGSADWIGAAAAAAGIAPGRVVTVDGAMPRISDAELVGYAVAGLFVVRDVTSAGLRDTLLNWAGRDGLDGTALARVYGDPVPVGPPAVDEIVLSPLPLSRAQREVVRRVRHEPVVAVAGPPGNGKSHAVVAAALDTVDRGGSVLVATQSRHAAEVLGDLLRRYPAAVPVLFGDAERRQAIAAELAEGAAAGADDRRIDADREALAAAEAKVAAVTSGITAALTVEQRAAELAAWEPLMPGLRVDAPLAFEPGFDVEAALRLLRRATPVVDDGWWRRRRRASALRRLRRATGAAEPVDLDRLSAVLGAAQAAEAAARLAATGGTDLGPSWDALADADDALAEAVGVAMRNRARSVHRWSGDARRTVAALASALTSGRNRRREALAGLDGAALVRALPLWVGTVTDVEDLLPPVPGMFDLVILDEAAHIDQIRAAPVLARAKSALVVGDPRQLRFVSFVADVDVAVTLGRHDLEGYGDRLDIRRASAFDVAVGAAPVTYLEEHYRSVPHLIEFSASRFYRDRIALMSRHPRNEHADAIDVVHVDAGTVTDGVNRAEVDAVVAVVKDLAERKTTGIGVITPFRDQADALEAALLAAFPVEDIERLRLRTGTVHAFQGSEADTIVVSLGLADGDSPARLRFASDPHLFNVMVTRARERLVMVMSVTDGSGIVGDYLAYGSAPPRAACRPAAEGTGWAARLGAELTAAGLPVRAGYPVGRWSVDLCVGDGDGAVGLICGVHPDGIAAHLERQRALRRMGWTLHDAFASRWSHDPVRAALELSSELR</sequence>
<dbReference type="PANTHER" id="PTHR43788">
    <property type="entry name" value="DNA2/NAM7 HELICASE FAMILY MEMBER"/>
    <property type="match status" value="1"/>
</dbReference>
<dbReference type="GO" id="GO:0043139">
    <property type="term" value="F:5'-3' DNA helicase activity"/>
    <property type="evidence" value="ECO:0007669"/>
    <property type="project" value="TreeGrafter"/>
</dbReference>
<proteinExistence type="predicted"/>
<keyword evidence="3" id="KW-0347">Helicase</keyword>
<dbReference type="InterPro" id="IPR041679">
    <property type="entry name" value="DNA2/NAM7-like_C"/>
</dbReference>
<dbReference type="InterPro" id="IPR027417">
    <property type="entry name" value="P-loop_NTPase"/>
</dbReference>
<organism evidence="6 7">
    <name type="scientific">Planosporangium mesophilum</name>
    <dbReference type="NCBI Taxonomy" id="689768"/>
    <lineage>
        <taxon>Bacteria</taxon>
        <taxon>Bacillati</taxon>
        <taxon>Actinomycetota</taxon>
        <taxon>Actinomycetes</taxon>
        <taxon>Micromonosporales</taxon>
        <taxon>Micromonosporaceae</taxon>
        <taxon>Planosporangium</taxon>
    </lineage>
</organism>
<keyword evidence="1" id="KW-0547">Nucleotide-binding</keyword>
<evidence type="ECO:0000313" key="7">
    <source>
        <dbReference type="Proteomes" id="UP000599074"/>
    </source>
</evidence>
<evidence type="ECO:0000256" key="3">
    <source>
        <dbReference type="ARBA" id="ARBA00022806"/>
    </source>
</evidence>
<dbReference type="AlphaFoldDB" id="A0A8J3TCH4"/>
<evidence type="ECO:0000313" key="6">
    <source>
        <dbReference type="EMBL" id="GII22856.1"/>
    </source>
</evidence>
<gene>
    <name evidence="6" type="ORF">Pme01_24530</name>
</gene>
<dbReference type="Proteomes" id="UP000599074">
    <property type="component" value="Unassembled WGS sequence"/>
</dbReference>
<dbReference type="GO" id="GO:0005524">
    <property type="term" value="F:ATP binding"/>
    <property type="evidence" value="ECO:0007669"/>
    <property type="project" value="UniProtKB-KW"/>
</dbReference>
<keyword evidence="4" id="KW-0067">ATP-binding</keyword>
<evidence type="ECO:0000256" key="2">
    <source>
        <dbReference type="ARBA" id="ARBA00022801"/>
    </source>
</evidence>
<evidence type="ECO:0000256" key="1">
    <source>
        <dbReference type="ARBA" id="ARBA00022741"/>
    </source>
</evidence>
<dbReference type="Pfam" id="PF13087">
    <property type="entry name" value="AAA_12"/>
    <property type="match status" value="1"/>
</dbReference>
<keyword evidence="7" id="KW-1185">Reference proteome</keyword>
<evidence type="ECO:0000259" key="5">
    <source>
        <dbReference type="Pfam" id="PF13087"/>
    </source>
</evidence>
<dbReference type="PANTHER" id="PTHR43788:SF8">
    <property type="entry name" value="DNA-BINDING PROTEIN SMUBP-2"/>
    <property type="match status" value="1"/>
</dbReference>
<dbReference type="RefSeq" id="WP_168115598.1">
    <property type="nucleotide sequence ID" value="NZ_BOON01000021.1"/>
</dbReference>